<dbReference type="EMBL" id="JARKIE010000047">
    <property type="protein sequence ID" value="KAJ7693132.1"/>
    <property type="molecule type" value="Genomic_DNA"/>
</dbReference>
<name>A0AAD7DJH6_MYCRO</name>
<gene>
    <name evidence="1" type="ORF">B0H17DRAFT_1060257</name>
</gene>
<keyword evidence="2" id="KW-1185">Reference proteome</keyword>
<feature type="non-terminal residue" evidence="1">
    <location>
        <position position="1"/>
    </location>
</feature>
<reference evidence="1" key="1">
    <citation type="submission" date="2023-03" db="EMBL/GenBank/DDBJ databases">
        <title>Massive genome expansion in bonnet fungi (Mycena s.s.) driven by repeated elements and novel gene families across ecological guilds.</title>
        <authorList>
            <consortium name="Lawrence Berkeley National Laboratory"/>
            <person name="Harder C.B."/>
            <person name="Miyauchi S."/>
            <person name="Viragh M."/>
            <person name="Kuo A."/>
            <person name="Thoen E."/>
            <person name="Andreopoulos B."/>
            <person name="Lu D."/>
            <person name="Skrede I."/>
            <person name="Drula E."/>
            <person name="Henrissat B."/>
            <person name="Morin E."/>
            <person name="Kohler A."/>
            <person name="Barry K."/>
            <person name="LaButti K."/>
            <person name="Morin E."/>
            <person name="Salamov A."/>
            <person name="Lipzen A."/>
            <person name="Mereny Z."/>
            <person name="Hegedus B."/>
            <person name="Baldrian P."/>
            <person name="Stursova M."/>
            <person name="Weitz H."/>
            <person name="Taylor A."/>
            <person name="Grigoriev I.V."/>
            <person name="Nagy L.G."/>
            <person name="Martin F."/>
            <person name="Kauserud H."/>
        </authorList>
    </citation>
    <scope>NUCLEOTIDE SEQUENCE</scope>
    <source>
        <strain evidence="1">CBHHK067</strain>
    </source>
</reference>
<evidence type="ECO:0000313" key="2">
    <source>
        <dbReference type="Proteomes" id="UP001221757"/>
    </source>
</evidence>
<sequence>MKDLSFRWDVVDFTPSSDQAALPIQECREAVSKSPGLQRILYATQFLPARGSFCFFKVVLGSMPWDDIRSIICPLRDVIGGTSRVDFRKLWSSLTLTEGAKHLQWAKENKAMAHRCLQLLKDVGSRRLNFRFWYLTRPSWGLLIRITPPCLDLLQEIREFELPFWLCDGLDPIDLHNVVQWLKTFPEPPPDVIHLWEGYFLKVYRLSKASGGERFLKENMESQNRKYSFNDSFVSVPHLMRLSEESGALLQGS</sequence>
<organism evidence="1 2">
    <name type="scientific">Mycena rosella</name>
    <name type="common">Pink bonnet</name>
    <name type="synonym">Agaricus rosellus</name>
    <dbReference type="NCBI Taxonomy" id="1033263"/>
    <lineage>
        <taxon>Eukaryota</taxon>
        <taxon>Fungi</taxon>
        <taxon>Dikarya</taxon>
        <taxon>Basidiomycota</taxon>
        <taxon>Agaricomycotina</taxon>
        <taxon>Agaricomycetes</taxon>
        <taxon>Agaricomycetidae</taxon>
        <taxon>Agaricales</taxon>
        <taxon>Marasmiineae</taxon>
        <taxon>Mycenaceae</taxon>
        <taxon>Mycena</taxon>
    </lineage>
</organism>
<accession>A0AAD7DJH6</accession>
<dbReference type="Proteomes" id="UP001221757">
    <property type="component" value="Unassembled WGS sequence"/>
</dbReference>
<dbReference type="AlphaFoldDB" id="A0AAD7DJH6"/>
<proteinExistence type="predicted"/>
<comment type="caution">
    <text evidence="1">The sequence shown here is derived from an EMBL/GenBank/DDBJ whole genome shotgun (WGS) entry which is preliminary data.</text>
</comment>
<evidence type="ECO:0000313" key="1">
    <source>
        <dbReference type="EMBL" id="KAJ7693132.1"/>
    </source>
</evidence>
<protein>
    <submittedName>
        <fullName evidence="1">Uncharacterized protein</fullName>
    </submittedName>
</protein>